<dbReference type="AlphaFoldDB" id="A0A5P1R826"/>
<gene>
    <name evidence="8" type="ORF">F0U83_03170</name>
</gene>
<evidence type="ECO:0000256" key="2">
    <source>
        <dbReference type="ARBA" id="ARBA00022490"/>
    </source>
</evidence>
<evidence type="ECO:0000256" key="7">
    <source>
        <dbReference type="SAM" id="Phobius"/>
    </source>
</evidence>
<keyword evidence="7" id="KW-1133">Transmembrane helix</keyword>
<keyword evidence="8" id="KW-0969">Cilium</keyword>
<comment type="subcellular location">
    <subcellularLocation>
        <location evidence="1">Cytoplasm</location>
        <location evidence="1">Cytosol</location>
    </subcellularLocation>
</comment>
<dbReference type="InterPro" id="IPR008622">
    <property type="entry name" value="FliT"/>
</dbReference>
<sequence>MIQLSTNLKDALVFLFCFLYGSVLPRLSFISAHYRVSLGKIQKECLMIDTLSKALEITKKIEAACEQNEWPTVEKLQFEREALVRKAAQQPLPELEADQQKVREITELIRSIDQTIFQSVETHQHALIKERQQANRGRKMNKAYQSSGK</sequence>
<feature type="transmembrane region" description="Helical" evidence="7">
    <location>
        <begin position="12"/>
        <end position="34"/>
    </location>
</feature>
<dbReference type="Proteomes" id="UP000324760">
    <property type="component" value="Chromosome"/>
</dbReference>
<evidence type="ECO:0000313" key="9">
    <source>
        <dbReference type="Proteomes" id="UP000324760"/>
    </source>
</evidence>
<organism evidence="8 9">
    <name type="scientific">Neptunomonas concharum</name>
    <dbReference type="NCBI Taxonomy" id="1031538"/>
    <lineage>
        <taxon>Bacteria</taxon>
        <taxon>Pseudomonadati</taxon>
        <taxon>Pseudomonadota</taxon>
        <taxon>Gammaproteobacteria</taxon>
        <taxon>Oceanospirillales</taxon>
        <taxon>Oceanospirillaceae</taxon>
        <taxon>Neptunomonas</taxon>
    </lineage>
</organism>
<accession>A0A5P1R826</accession>
<keyword evidence="3" id="KW-1005">Bacterial flagellum biogenesis</keyword>
<evidence type="ECO:0000256" key="5">
    <source>
        <dbReference type="ARBA" id="ARBA00093797"/>
    </source>
</evidence>
<keyword evidence="8" id="KW-0282">Flagellum</keyword>
<dbReference type="SUPFAM" id="SSF140560">
    <property type="entry name" value="TM0693-like"/>
    <property type="match status" value="1"/>
</dbReference>
<protein>
    <recommendedName>
        <fullName evidence="5">Flagellar protein FliT</fullName>
    </recommendedName>
</protein>
<keyword evidence="9" id="KW-1185">Reference proteome</keyword>
<keyword evidence="8" id="KW-0966">Cell projection</keyword>
<evidence type="ECO:0000256" key="6">
    <source>
        <dbReference type="SAM" id="MobiDB-lite"/>
    </source>
</evidence>
<evidence type="ECO:0000256" key="3">
    <source>
        <dbReference type="ARBA" id="ARBA00022795"/>
    </source>
</evidence>
<keyword evidence="2" id="KW-0963">Cytoplasm</keyword>
<evidence type="ECO:0000256" key="4">
    <source>
        <dbReference type="ARBA" id="ARBA00023186"/>
    </source>
</evidence>
<dbReference type="EMBL" id="CP043869">
    <property type="protein sequence ID" value="QEQ95784.1"/>
    <property type="molecule type" value="Genomic_DNA"/>
</dbReference>
<evidence type="ECO:0000256" key="1">
    <source>
        <dbReference type="ARBA" id="ARBA00004514"/>
    </source>
</evidence>
<keyword evidence="7" id="KW-0472">Membrane</keyword>
<keyword evidence="4" id="KW-0143">Chaperone</keyword>
<dbReference type="KEGG" id="ncu:F0U83_03170"/>
<feature type="region of interest" description="Disordered" evidence="6">
    <location>
        <begin position="130"/>
        <end position="149"/>
    </location>
</feature>
<name>A0A5P1R826_9GAMM</name>
<keyword evidence="7" id="KW-0812">Transmembrane</keyword>
<dbReference type="Pfam" id="PF05400">
    <property type="entry name" value="FliT"/>
    <property type="match status" value="1"/>
</dbReference>
<evidence type="ECO:0000313" key="8">
    <source>
        <dbReference type="EMBL" id="QEQ95784.1"/>
    </source>
</evidence>
<proteinExistence type="predicted"/>
<dbReference type="Gene3D" id="1.20.58.380">
    <property type="entry name" value="Flagellar protein flit"/>
    <property type="match status" value="1"/>
</dbReference>
<dbReference type="InterPro" id="IPR037285">
    <property type="entry name" value="TM0693-like_sf"/>
</dbReference>
<dbReference type="GO" id="GO:0044781">
    <property type="term" value="P:bacterial-type flagellum organization"/>
    <property type="evidence" value="ECO:0007669"/>
    <property type="project" value="UniProtKB-KW"/>
</dbReference>
<reference evidence="8 9" key="1">
    <citation type="journal article" date="2019" name="Biochem. Eng. J.">
        <title>Metabolic engineering of the marine bacteria Neptunomonas concharum for the production of acetoin and meso-2,3-butanediol from acetate.</title>
        <authorList>
            <person name="Li W."/>
            <person name="Pu N."/>
            <person name="Liu C.-X."/>
            <person name="Yuan Q.-P."/>
            <person name="Li Z.-J."/>
        </authorList>
    </citation>
    <scope>NUCLEOTIDE SEQUENCE [LARGE SCALE GENOMIC DNA]</scope>
    <source>
        <strain evidence="8 9">JCM17730</strain>
    </source>
</reference>